<sequence>MAKNKDDIKYRTAWAKLLEDEILRVRYKTGTPIEGGKIADFGPVDLFFGARHISDSGPAGECDATTQQSQVHYTDKDNSDLNKEKLDVVYHNQLSYMLYF</sequence>
<dbReference type="InterPro" id="IPR044984">
    <property type="entry name" value="SMP1"/>
</dbReference>
<dbReference type="EMBL" id="DUZY01000003">
    <property type="protein sequence ID" value="DAD31912.1"/>
    <property type="molecule type" value="Genomic_DNA"/>
</dbReference>
<dbReference type="GO" id="GO:0010162">
    <property type="term" value="P:seed dormancy process"/>
    <property type="evidence" value="ECO:0007669"/>
    <property type="project" value="InterPro"/>
</dbReference>
<keyword evidence="3" id="KW-1185">Reference proteome</keyword>
<name>A0A822YHJ2_NELNU</name>
<dbReference type="PANTHER" id="PTHR37732">
    <property type="entry name" value="OS08G0104400 PROTEIN"/>
    <property type="match status" value="1"/>
</dbReference>
<organism evidence="2 3">
    <name type="scientific">Nelumbo nucifera</name>
    <name type="common">Sacred lotus</name>
    <dbReference type="NCBI Taxonomy" id="4432"/>
    <lineage>
        <taxon>Eukaryota</taxon>
        <taxon>Viridiplantae</taxon>
        <taxon>Streptophyta</taxon>
        <taxon>Embryophyta</taxon>
        <taxon>Tracheophyta</taxon>
        <taxon>Spermatophyta</taxon>
        <taxon>Magnoliopsida</taxon>
        <taxon>Proteales</taxon>
        <taxon>Nelumbonaceae</taxon>
        <taxon>Nelumbo</taxon>
    </lineage>
</organism>
<evidence type="ECO:0000313" key="2">
    <source>
        <dbReference type="EMBL" id="DAD31912.1"/>
    </source>
</evidence>
<reference evidence="2 3" key="1">
    <citation type="journal article" date="2020" name="Mol. Biol. Evol.">
        <title>Distinct Expression and Methylation Patterns for Genes with Different Fates following a Single Whole-Genome Duplication in Flowering Plants.</title>
        <authorList>
            <person name="Shi T."/>
            <person name="Rahmani R.S."/>
            <person name="Gugger P.F."/>
            <person name="Wang M."/>
            <person name="Li H."/>
            <person name="Zhang Y."/>
            <person name="Li Z."/>
            <person name="Wang Q."/>
            <person name="Van de Peer Y."/>
            <person name="Marchal K."/>
            <person name="Chen J."/>
        </authorList>
    </citation>
    <scope>NUCLEOTIDE SEQUENCE [LARGE SCALE GENOMIC DNA]</scope>
    <source>
        <tissue evidence="2">Leaf</tissue>
    </source>
</reference>
<dbReference type="PANTHER" id="PTHR37732:SF2">
    <property type="entry name" value="SEED MATURATION PROTEIN 1"/>
    <property type="match status" value="1"/>
</dbReference>
<protein>
    <submittedName>
        <fullName evidence="2">Uncharacterized protein</fullName>
    </submittedName>
</protein>
<evidence type="ECO:0000256" key="1">
    <source>
        <dbReference type="SAM" id="MobiDB-lite"/>
    </source>
</evidence>
<feature type="region of interest" description="Disordered" evidence="1">
    <location>
        <begin position="58"/>
        <end position="77"/>
    </location>
</feature>
<proteinExistence type="predicted"/>
<gene>
    <name evidence="2" type="ORF">HUJ06_010763</name>
</gene>
<dbReference type="AlphaFoldDB" id="A0A822YHJ2"/>
<dbReference type="Proteomes" id="UP000607653">
    <property type="component" value="Unassembled WGS sequence"/>
</dbReference>
<accession>A0A822YHJ2</accession>
<evidence type="ECO:0000313" key="3">
    <source>
        <dbReference type="Proteomes" id="UP000607653"/>
    </source>
</evidence>
<comment type="caution">
    <text evidence="2">The sequence shown here is derived from an EMBL/GenBank/DDBJ whole genome shotgun (WGS) entry which is preliminary data.</text>
</comment>